<sequence>MQKIKYLCFIIFITIGSGFSFIINASSEDSTKHDATLHCTHFPSDCKKSIKSTVESQYQQKIPSPTEPGQSIFGAIAEVNKLLEEGNVDWNSVDLDALMEHLKDMDNLMTNTMVRKNELPNGLTINVSNSGNGQRAMDNMIPAHASFLQNVRPNWTIKYEKEKSNYIITVTSEIQKEAIKIKGLGFAGFMVQDDHHASHHMSLALKKMVH</sequence>
<dbReference type="AlphaFoldDB" id="A0A934JSH1"/>
<dbReference type="EMBL" id="JAEMNX010000035">
    <property type="protein sequence ID" value="MBJ7539908.1"/>
    <property type="molecule type" value="Genomic_DNA"/>
</dbReference>
<dbReference type="Proteomes" id="UP000628710">
    <property type="component" value="Unassembled WGS sequence"/>
</dbReference>
<comment type="caution">
    <text evidence="1">The sequence shown here is derived from an EMBL/GenBank/DDBJ whole genome shotgun (WGS) entry which is preliminary data.</text>
</comment>
<evidence type="ECO:0000313" key="2">
    <source>
        <dbReference type="Proteomes" id="UP000628710"/>
    </source>
</evidence>
<gene>
    <name evidence="1" type="ORF">I8J31_19735</name>
</gene>
<keyword evidence="2" id="KW-1185">Reference proteome</keyword>
<dbReference type="RefSeq" id="WP_199470303.1">
    <property type="nucleotide sequence ID" value="NZ_JAEMNX010000035.1"/>
</dbReference>
<evidence type="ECO:0000313" key="1">
    <source>
        <dbReference type="EMBL" id="MBJ7539908.1"/>
    </source>
</evidence>
<name>A0A934JSH1_9GAMM</name>
<protein>
    <submittedName>
        <fullName evidence="1">Uncharacterized protein</fullName>
    </submittedName>
</protein>
<accession>A0A934JSH1</accession>
<organism evidence="1 2">
    <name type="scientific">Marinomonas transparens</name>
    <dbReference type="NCBI Taxonomy" id="2795388"/>
    <lineage>
        <taxon>Bacteria</taxon>
        <taxon>Pseudomonadati</taxon>
        <taxon>Pseudomonadota</taxon>
        <taxon>Gammaproteobacteria</taxon>
        <taxon>Oceanospirillales</taxon>
        <taxon>Oceanospirillaceae</taxon>
        <taxon>Marinomonas</taxon>
    </lineage>
</organism>
<reference evidence="1" key="1">
    <citation type="submission" date="2020-12" db="EMBL/GenBank/DDBJ databases">
        <title>Marinomonas arctica sp. nov., a psychrotolerant bacterium isolated from the Arctic.</title>
        <authorList>
            <person name="Zhang Y."/>
        </authorList>
    </citation>
    <scope>NUCLEOTIDE SEQUENCE</scope>
    <source>
        <strain evidence="1">C1424</strain>
    </source>
</reference>
<proteinExistence type="predicted"/>